<accession>A0A9N8KYW3</accession>
<dbReference type="OrthoDB" id="7465668at2759"/>
<dbReference type="AlphaFoldDB" id="A0A9N8KYW3"/>
<dbReference type="EMBL" id="LR824006">
    <property type="protein sequence ID" value="CAD0195555.1"/>
    <property type="molecule type" value="Genomic_DNA"/>
</dbReference>
<organism evidence="1 2">
    <name type="scientific">Chrysodeixis includens</name>
    <name type="common">Soybean looper</name>
    <name type="synonym">Pseudoplusia includens</name>
    <dbReference type="NCBI Taxonomy" id="689277"/>
    <lineage>
        <taxon>Eukaryota</taxon>
        <taxon>Metazoa</taxon>
        <taxon>Ecdysozoa</taxon>
        <taxon>Arthropoda</taxon>
        <taxon>Hexapoda</taxon>
        <taxon>Insecta</taxon>
        <taxon>Pterygota</taxon>
        <taxon>Neoptera</taxon>
        <taxon>Endopterygota</taxon>
        <taxon>Lepidoptera</taxon>
        <taxon>Glossata</taxon>
        <taxon>Ditrysia</taxon>
        <taxon>Noctuoidea</taxon>
        <taxon>Noctuidae</taxon>
        <taxon>Plusiinae</taxon>
        <taxon>Chrysodeixis</taxon>
    </lineage>
</organism>
<protein>
    <submittedName>
        <fullName evidence="1">Uncharacterized protein</fullName>
    </submittedName>
</protein>
<proteinExistence type="predicted"/>
<keyword evidence="2" id="KW-1185">Reference proteome</keyword>
<evidence type="ECO:0000313" key="2">
    <source>
        <dbReference type="Proteomes" id="UP001154114"/>
    </source>
</evidence>
<sequence>MGCMSPSVLQQVKYTAIIIKWCVGMIQCVTEASTVPILRCAKSMSSVKDTKEADYRQSKQMVLLNFNNEHPVLSDFVHKTELCPGTMRALDLNGRTRNEWEELVETGAVRAGDGRESTRATQSTKRLKRNEMVKKTRRSYIDVAVT</sequence>
<dbReference type="Proteomes" id="UP001154114">
    <property type="component" value="Chromosome 3"/>
</dbReference>
<gene>
    <name evidence="1" type="ORF">CINC_LOCUS9509</name>
</gene>
<name>A0A9N8KYW3_CHRIL</name>
<reference evidence="1" key="1">
    <citation type="submission" date="2021-12" db="EMBL/GenBank/DDBJ databases">
        <authorList>
            <person name="King R."/>
        </authorList>
    </citation>
    <scope>NUCLEOTIDE SEQUENCE</scope>
</reference>
<evidence type="ECO:0000313" key="1">
    <source>
        <dbReference type="EMBL" id="CAD0195555.1"/>
    </source>
</evidence>